<evidence type="ECO:0000256" key="4">
    <source>
        <dbReference type="PROSITE-ProRule" id="PRU00409"/>
    </source>
</evidence>
<evidence type="ECO:0000256" key="1">
    <source>
        <dbReference type="ARBA" id="ARBA00022598"/>
    </source>
</evidence>
<dbReference type="KEGG" id="pwn:QNH46_21070"/>
<evidence type="ECO:0000259" key="5">
    <source>
        <dbReference type="PROSITE" id="PS50975"/>
    </source>
</evidence>
<dbReference type="Pfam" id="PF13535">
    <property type="entry name" value="ATP-grasp_4"/>
    <property type="match status" value="1"/>
</dbReference>
<dbReference type="PROSITE" id="PS50975">
    <property type="entry name" value="ATP_GRASP"/>
    <property type="match status" value="1"/>
</dbReference>
<dbReference type="InterPro" id="IPR011761">
    <property type="entry name" value="ATP-grasp"/>
</dbReference>
<protein>
    <submittedName>
        <fullName evidence="6">ATP-grasp domain-containing protein</fullName>
    </submittedName>
</protein>
<dbReference type="InterPro" id="IPR052032">
    <property type="entry name" value="ATP-dep_AA_Ligase"/>
</dbReference>
<dbReference type="InterPro" id="IPR040570">
    <property type="entry name" value="LAL_C2"/>
</dbReference>
<dbReference type="PANTHER" id="PTHR43585">
    <property type="entry name" value="FUMIPYRROLE BIOSYNTHESIS PROTEIN C"/>
    <property type="match status" value="1"/>
</dbReference>
<evidence type="ECO:0000313" key="6">
    <source>
        <dbReference type="EMBL" id="WHX48531.1"/>
    </source>
</evidence>
<evidence type="ECO:0000256" key="2">
    <source>
        <dbReference type="ARBA" id="ARBA00022741"/>
    </source>
</evidence>
<sequence length="409" mass="47651">MKNILQIGRYTMFIKNLVEMNEEDEFRFFIIEEPDVLRKMKPFSSEMISQIIESKYHDSEEYMDVVKAWSKKIKFDAVVPGFEYCVKAANKAAQYLGLPRVGDKGARVFTNKILLRDLCEDIGIPQPRYQEINSMNQLKLFFIGHPIIFKPATRHASIGVIKINRVEEIESAYEETMHSTENVLVPDREIVHQYIAEDFIEGDEVSVECLVKNSEIVFFNITLKDKFLGKYFVESGHIVPGQVSEAVKNKIKYYKEKIIEAAEVENGVLHSEWILKQEIPHLVECAARIPGDNISELITNSYGFNFRRTFIDMMLQNNNLNINFEHRSLTAVRFFYAEPGKLKEIKNLDILNDEEHVVNWNISVKPGDQINKFRNSWDRIGYFMVKANSYIELYEIMDKITKKVVFEVV</sequence>
<gene>
    <name evidence="6" type="ORF">QNH46_21070</name>
</gene>
<proteinExistence type="predicted"/>
<dbReference type="Pfam" id="PF18603">
    <property type="entry name" value="LAL_C2"/>
    <property type="match status" value="1"/>
</dbReference>
<dbReference type="SUPFAM" id="SSF56059">
    <property type="entry name" value="Glutathione synthetase ATP-binding domain-like"/>
    <property type="match status" value="1"/>
</dbReference>
<evidence type="ECO:0000256" key="3">
    <source>
        <dbReference type="ARBA" id="ARBA00022840"/>
    </source>
</evidence>
<dbReference type="RefSeq" id="WP_283925900.1">
    <property type="nucleotide sequence ID" value="NZ_CP126084.1"/>
</dbReference>
<dbReference type="Gene3D" id="3.40.50.20">
    <property type="match status" value="1"/>
</dbReference>
<keyword evidence="2 4" id="KW-0547">Nucleotide-binding</keyword>
<dbReference type="Proteomes" id="UP001177943">
    <property type="component" value="Chromosome"/>
</dbReference>
<dbReference type="AlphaFoldDB" id="A0AA95I2W9"/>
<dbReference type="Gene3D" id="3.30.470.20">
    <property type="entry name" value="ATP-grasp fold, B domain"/>
    <property type="match status" value="1"/>
</dbReference>
<dbReference type="GO" id="GO:0016874">
    <property type="term" value="F:ligase activity"/>
    <property type="evidence" value="ECO:0007669"/>
    <property type="project" value="UniProtKB-KW"/>
</dbReference>
<name>A0AA95I2W9_9BACL</name>
<reference evidence="6" key="1">
    <citation type="submission" date="2023-05" db="EMBL/GenBank/DDBJ databases">
        <title>Comparative genomics of Bacillaceae isolates and their secondary metabolite potential.</title>
        <authorList>
            <person name="Song L."/>
            <person name="Nielsen L.J."/>
            <person name="Mohite O."/>
            <person name="Xu X."/>
            <person name="Weber T."/>
            <person name="Kovacs A.T."/>
        </authorList>
    </citation>
    <scope>NUCLEOTIDE SEQUENCE</scope>
    <source>
        <strain evidence="6">B2_4</strain>
    </source>
</reference>
<keyword evidence="1" id="KW-0436">Ligase</keyword>
<organism evidence="6 7">
    <name type="scientific">Paenibacillus woosongensis</name>
    <dbReference type="NCBI Taxonomy" id="307580"/>
    <lineage>
        <taxon>Bacteria</taxon>
        <taxon>Bacillati</taxon>
        <taxon>Bacillota</taxon>
        <taxon>Bacilli</taxon>
        <taxon>Bacillales</taxon>
        <taxon>Paenibacillaceae</taxon>
        <taxon>Paenibacillus</taxon>
    </lineage>
</organism>
<dbReference type="EMBL" id="CP126084">
    <property type="protein sequence ID" value="WHX48531.1"/>
    <property type="molecule type" value="Genomic_DNA"/>
</dbReference>
<dbReference type="GO" id="GO:0005524">
    <property type="term" value="F:ATP binding"/>
    <property type="evidence" value="ECO:0007669"/>
    <property type="project" value="UniProtKB-UniRule"/>
</dbReference>
<feature type="domain" description="ATP-grasp" evidence="5">
    <location>
        <begin position="116"/>
        <end position="315"/>
    </location>
</feature>
<dbReference type="PANTHER" id="PTHR43585:SF2">
    <property type="entry name" value="ATP-GRASP ENZYME FSQD"/>
    <property type="match status" value="1"/>
</dbReference>
<keyword evidence="3 4" id="KW-0067">ATP-binding</keyword>
<accession>A0AA95I2W9</accession>
<dbReference type="GO" id="GO:0046872">
    <property type="term" value="F:metal ion binding"/>
    <property type="evidence" value="ECO:0007669"/>
    <property type="project" value="InterPro"/>
</dbReference>
<evidence type="ECO:0000313" key="7">
    <source>
        <dbReference type="Proteomes" id="UP001177943"/>
    </source>
</evidence>